<evidence type="ECO:0000256" key="3">
    <source>
        <dbReference type="ARBA" id="ARBA00022692"/>
    </source>
</evidence>
<protein>
    <submittedName>
        <fullName evidence="7">Cobalt ABC transporter permease</fullName>
    </submittedName>
</protein>
<keyword evidence="8" id="KW-1185">Reference proteome</keyword>
<accession>A0ABM7P250</accession>
<organism evidence="7 8">
    <name type="scientific">Pseudodesulfovibrio sediminis</name>
    <dbReference type="NCBI Taxonomy" id="2810563"/>
    <lineage>
        <taxon>Bacteria</taxon>
        <taxon>Pseudomonadati</taxon>
        <taxon>Thermodesulfobacteriota</taxon>
        <taxon>Desulfovibrionia</taxon>
        <taxon>Desulfovibrionales</taxon>
        <taxon>Desulfovibrionaceae</taxon>
    </lineage>
</organism>
<feature type="transmembrane region" description="Helical" evidence="6">
    <location>
        <begin position="66"/>
        <end position="88"/>
    </location>
</feature>
<sequence length="217" mass="23572">MIACLLIVCNLVLAMMSGVLGPLWKILWRTMLPLLLFMIPIHGLLNPDNVTPVFTYHSISLYAEGLRFAAVVLVRLAAVITASLLFVLCTHPADCITAATQAGCSPSVAYLLGSPLLILPAMRARAGVIQSAQRARGLDSEGHFFKRMKALKPLVAPFVLGALVEIEQRAIALEVRGFNSRTVATSWRVLVDSKGQKGARWAMLLMVVGIIVWRIVG</sequence>
<keyword evidence="4 6" id="KW-1133">Transmembrane helix</keyword>
<dbReference type="Pfam" id="PF02361">
    <property type="entry name" value="CbiQ"/>
    <property type="match status" value="1"/>
</dbReference>
<dbReference type="InterPro" id="IPR003339">
    <property type="entry name" value="ABC/ECF_trnsptr_transmembrane"/>
</dbReference>
<keyword evidence="2" id="KW-1003">Cell membrane</keyword>
<evidence type="ECO:0000256" key="2">
    <source>
        <dbReference type="ARBA" id="ARBA00022475"/>
    </source>
</evidence>
<dbReference type="CDD" id="cd16914">
    <property type="entry name" value="EcfT"/>
    <property type="match status" value="1"/>
</dbReference>
<dbReference type="PANTHER" id="PTHR34857:SF2">
    <property type="entry name" value="SLL0384 PROTEIN"/>
    <property type="match status" value="1"/>
</dbReference>
<evidence type="ECO:0000313" key="8">
    <source>
        <dbReference type="Proteomes" id="UP001053296"/>
    </source>
</evidence>
<evidence type="ECO:0000313" key="7">
    <source>
        <dbReference type="EMBL" id="BCS86863.1"/>
    </source>
</evidence>
<reference evidence="7" key="1">
    <citation type="journal article" date="2022" name="Arch. Microbiol.">
        <title>Pseudodesulfovibrio sediminis sp. nov., a mesophilic and neutrophilic sulfate-reducing bacterium isolated from sediment of a brackish lake.</title>
        <authorList>
            <person name="Takahashi A."/>
            <person name="Kojima H."/>
            <person name="Watanabe M."/>
            <person name="Fukui M."/>
        </authorList>
    </citation>
    <scope>NUCLEOTIDE SEQUENCE</scope>
    <source>
        <strain evidence="7">SF6</strain>
    </source>
</reference>
<keyword evidence="3 6" id="KW-0812">Transmembrane</keyword>
<evidence type="ECO:0000256" key="1">
    <source>
        <dbReference type="ARBA" id="ARBA00004141"/>
    </source>
</evidence>
<comment type="subcellular location">
    <subcellularLocation>
        <location evidence="1">Membrane</location>
        <topology evidence="1">Multi-pass membrane protein</topology>
    </subcellularLocation>
</comment>
<dbReference type="PANTHER" id="PTHR34857">
    <property type="entry name" value="SLL0384 PROTEIN"/>
    <property type="match status" value="1"/>
</dbReference>
<evidence type="ECO:0000256" key="4">
    <source>
        <dbReference type="ARBA" id="ARBA00022989"/>
    </source>
</evidence>
<keyword evidence="5 6" id="KW-0472">Membrane</keyword>
<feature type="transmembrane region" description="Helical" evidence="6">
    <location>
        <begin position="198"/>
        <end position="216"/>
    </location>
</feature>
<name>A0ABM7P250_9BACT</name>
<dbReference type="InterPro" id="IPR051611">
    <property type="entry name" value="ECF_transporter_component"/>
</dbReference>
<evidence type="ECO:0000256" key="5">
    <source>
        <dbReference type="ARBA" id="ARBA00023136"/>
    </source>
</evidence>
<dbReference type="EMBL" id="AP024485">
    <property type="protein sequence ID" value="BCS86863.1"/>
    <property type="molecule type" value="Genomic_DNA"/>
</dbReference>
<evidence type="ECO:0000256" key="6">
    <source>
        <dbReference type="SAM" id="Phobius"/>
    </source>
</evidence>
<gene>
    <name evidence="7" type="ORF">PSDVSF_01050</name>
</gene>
<proteinExistence type="predicted"/>
<dbReference type="Proteomes" id="UP001053296">
    <property type="component" value="Chromosome"/>
</dbReference>